<dbReference type="KEGG" id="rmar:GBA65_21280"/>
<keyword evidence="2" id="KW-0614">Plasmid</keyword>
<keyword evidence="1" id="KW-0472">Membrane</keyword>
<reference evidence="2 3" key="1">
    <citation type="submission" date="2019-10" db="EMBL/GenBank/DDBJ databases">
        <title>Rubrobacter sp nov SCSIO 52915 isolated from a deep-sea sediment in the South China Sea.</title>
        <authorList>
            <person name="Chen R.W."/>
        </authorList>
    </citation>
    <scope>NUCLEOTIDE SEQUENCE [LARGE SCALE GENOMIC DNA]</scope>
    <source>
        <strain evidence="2 3">SCSIO 52915</strain>
        <plasmid evidence="2 3">unnamed1</plasmid>
    </source>
</reference>
<sequence>MRRVVAHPSSRAKALLPMLLVGALLLCHGVLGFAHQTTCHGGCEATDAVAVSSYAHGEHGPGDAGGDVSSGGAQDSGQAPAGYFAVALALFGAAFVGWLIGATGRRETAVLRPYRPRALPALACLPRGPTLPVLQVFRL</sequence>
<gene>
    <name evidence="2" type="ORF">GBA65_21280</name>
</gene>
<geneLocation type="plasmid" evidence="2 3">
    <name>unnamed1</name>
</geneLocation>
<organism evidence="2 3">
    <name type="scientific">Rubrobacter marinus</name>
    <dbReference type="NCBI Taxonomy" id="2653852"/>
    <lineage>
        <taxon>Bacteria</taxon>
        <taxon>Bacillati</taxon>
        <taxon>Actinomycetota</taxon>
        <taxon>Rubrobacteria</taxon>
        <taxon>Rubrobacterales</taxon>
        <taxon>Rubrobacteraceae</taxon>
        <taxon>Rubrobacter</taxon>
    </lineage>
</organism>
<dbReference type="AlphaFoldDB" id="A0A6G8Q3D4"/>
<keyword evidence="1" id="KW-0812">Transmembrane</keyword>
<dbReference type="RefSeq" id="WP_166398705.1">
    <property type="nucleotide sequence ID" value="NZ_CP045122.1"/>
</dbReference>
<accession>A0A6G8Q3D4</accession>
<protein>
    <submittedName>
        <fullName evidence="2">Uncharacterized protein</fullName>
    </submittedName>
</protein>
<feature type="transmembrane region" description="Helical" evidence="1">
    <location>
        <begin position="81"/>
        <end position="102"/>
    </location>
</feature>
<name>A0A6G8Q3D4_9ACTN</name>
<proteinExistence type="predicted"/>
<keyword evidence="1" id="KW-1133">Transmembrane helix</keyword>
<evidence type="ECO:0000313" key="3">
    <source>
        <dbReference type="Proteomes" id="UP000502706"/>
    </source>
</evidence>
<dbReference type="EMBL" id="CP045122">
    <property type="protein sequence ID" value="QIN80991.1"/>
    <property type="molecule type" value="Genomic_DNA"/>
</dbReference>
<evidence type="ECO:0000313" key="2">
    <source>
        <dbReference type="EMBL" id="QIN80991.1"/>
    </source>
</evidence>
<keyword evidence="3" id="KW-1185">Reference proteome</keyword>
<dbReference type="Proteomes" id="UP000502706">
    <property type="component" value="Plasmid unnamed1"/>
</dbReference>
<evidence type="ECO:0000256" key="1">
    <source>
        <dbReference type="SAM" id="Phobius"/>
    </source>
</evidence>